<dbReference type="Gene3D" id="3.30.1330.60">
    <property type="entry name" value="OmpA-like domain"/>
    <property type="match status" value="1"/>
</dbReference>
<feature type="domain" description="OmpA-like" evidence="3">
    <location>
        <begin position="179"/>
        <end position="297"/>
    </location>
</feature>
<evidence type="ECO:0000313" key="5">
    <source>
        <dbReference type="Proteomes" id="UP000245680"/>
    </source>
</evidence>
<feature type="compositionally biased region" description="Polar residues" evidence="2">
    <location>
        <begin position="66"/>
        <end position="75"/>
    </location>
</feature>
<name>A0A2V2LKX8_9RHOB</name>
<evidence type="ECO:0000256" key="2">
    <source>
        <dbReference type="SAM" id="MobiDB-lite"/>
    </source>
</evidence>
<dbReference type="EMBL" id="QGKU01000036">
    <property type="protein sequence ID" value="PWR02453.1"/>
    <property type="molecule type" value="Genomic_DNA"/>
</dbReference>
<evidence type="ECO:0000313" key="4">
    <source>
        <dbReference type="EMBL" id="PWR02453.1"/>
    </source>
</evidence>
<dbReference type="InterPro" id="IPR036737">
    <property type="entry name" value="OmpA-like_sf"/>
</dbReference>
<dbReference type="InterPro" id="IPR006665">
    <property type="entry name" value="OmpA-like"/>
</dbReference>
<protein>
    <recommendedName>
        <fullName evidence="3">OmpA-like domain-containing protein</fullName>
    </recommendedName>
</protein>
<dbReference type="SUPFAM" id="SSF103088">
    <property type="entry name" value="OmpA-like"/>
    <property type="match status" value="1"/>
</dbReference>
<dbReference type="Pfam" id="PF00691">
    <property type="entry name" value="OmpA"/>
    <property type="match status" value="1"/>
</dbReference>
<keyword evidence="5" id="KW-1185">Reference proteome</keyword>
<dbReference type="Proteomes" id="UP000245680">
    <property type="component" value="Unassembled WGS sequence"/>
</dbReference>
<feature type="region of interest" description="Disordered" evidence="2">
    <location>
        <begin position="49"/>
        <end position="88"/>
    </location>
</feature>
<proteinExistence type="predicted"/>
<dbReference type="OrthoDB" id="9792021at2"/>
<evidence type="ECO:0000256" key="1">
    <source>
        <dbReference type="PROSITE-ProRule" id="PRU00473"/>
    </source>
</evidence>
<dbReference type="PROSITE" id="PS51123">
    <property type="entry name" value="OMPA_2"/>
    <property type="match status" value="1"/>
</dbReference>
<gene>
    <name evidence="4" type="ORF">DKT77_11655</name>
</gene>
<organism evidence="4 5">
    <name type="scientific">Meridianimarinicoccus roseus</name>
    <dbReference type="NCBI Taxonomy" id="2072018"/>
    <lineage>
        <taxon>Bacteria</taxon>
        <taxon>Pseudomonadati</taxon>
        <taxon>Pseudomonadota</taxon>
        <taxon>Alphaproteobacteria</taxon>
        <taxon>Rhodobacterales</taxon>
        <taxon>Paracoccaceae</taxon>
        <taxon>Meridianimarinicoccus</taxon>
    </lineage>
</organism>
<keyword evidence="1" id="KW-0472">Membrane</keyword>
<dbReference type="AlphaFoldDB" id="A0A2V2LKX8"/>
<dbReference type="GO" id="GO:0016020">
    <property type="term" value="C:membrane"/>
    <property type="evidence" value="ECO:0007669"/>
    <property type="project" value="UniProtKB-UniRule"/>
</dbReference>
<reference evidence="4 5" key="1">
    <citation type="submission" date="2018-05" db="EMBL/GenBank/DDBJ databases">
        <title>Rhodobacteraceae gen. nov., sp. nov. isolated from sea water.</title>
        <authorList>
            <person name="Ren Y."/>
        </authorList>
    </citation>
    <scope>NUCLEOTIDE SEQUENCE [LARGE SCALE GENOMIC DNA]</scope>
    <source>
        <strain evidence="4 5">TG-679</strain>
    </source>
</reference>
<sequence>MARAQRPIISGLRMPMPKASRILRSPPFPADWTGLLAIGRQARPRLAPACGRRGAERRRFRHPSAGQATAGSGRSRTGGADFARPKWPQARRTLRRVTSQRFGTSVDNLYQKCLRNTGCIETRRRRGSLMHRMGTLISALALVLAVLSARADDVADLLPSAIAGALSPTVGTDRSVAAGQGDGPSVDLLVGFEGDTHRLTIAGMKTLRTLAAALLDPSLDGMRFDIVGHAFLPNKPAAAQPLSARRAQAVAEHLTGFYDLDPSRFVTVTGAGASSTRSTNPADPMNQRIEIIRAGAN</sequence>
<accession>A0A2V2LKX8</accession>
<evidence type="ECO:0000259" key="3">
    <source>
        <dbReference type="PROSITE" id="PS51123"/>
    </source>
</evidence>
<comment type="caution">
    <text evidence="4">The sequence shown here is derived from an EMBL/GenBank/DDBJ whole genome shotgun (WGS) entry which is preliminary data.</text>
</comment>